<protein>
    <recommendedName>
        <fullName evidence="1">non-specific serine/threonine protein kinase</fullName>
        <ecNumber evidence="1">2.7.11.1</ecNumber>
    </recommendedName>
</protein>
<evidence type="ECO:0000256" key="7">
    <source>
        <dbReference type="ARBA" id="ARBA00047899"/>
    </source>
</evidence>
<evidence type="ECO:0000313" key="10">
    <source>
        <dbReference type="EMBL" id="KAL0001398.1"/>
    </source>
</evidence>
<dbReference type="EMBL" id="JAZDWU010000005">
    <property type="protein sequence ID" value="KAL0001398.1"/>
    <property type="molecule type" value="Genomic_DNA"/>
</dbReference>
<evidence type="ECO:0000256" key="1">
    <source>
        <dbReference type="ARBA" id="ARBA00012513"/>
    </source>
</evidence>
<dbReference type="SUPFAM" id="SSF56112">
    <property type="entry name" value="Protein kinase-like (PK-like)"/>
    <property type="match status" value="1"/>
</dbReference>
<dbReference type="PROSITE" id="PS50011">
    <property type="entry name" value="PROTEIN_KINASE_DOM"/>
    <property type="match status" value="1"/>
</dbReference>
<evidence type="ECO:0000313" key="11">
    <source>
        <dbReference type="Proteomes" id="UP001459277"/>
    </source>
</evidence>
<dbReference type="EC" id="2.7.11.1" evidence="1"/>
<dbReference type="Proteomes" id="UP001459277">
    <property type="component" value="Unassembled WGS sequence"/>
</dbReference>
<evidence type="ECO:0000256" key="8">
    <source>
        <dbReference type="ARBA" id="ARBA00048679"/>
    </source>
</evidence>
<keyword evidence="2" id="KW-0723">Serine/threonine-protein kinase</keyword>
<keyword evidence="5" id="KW-0418">Kinase</keyword>
<dbReference type="PANTHER" id="PTHR48005:SF16">
    <property type="entry name" value="MDIS1-INTERACTING RECEPTOR LIKE KINASE 2-LIKE ISOFORM X1"/>
    <property type="match status" value="1"/>
</dbReference>
<evidence type="ECO:0000259" key="9">
    <source>
        <dbReference type="PROSITE" id="PS50011"/>
    </source>
</evidence>
<organism evidence="10 11">
    <name type="scientific">Lithocarpus litseifolius</name>
    <dbReference type="NCBI Taxonomy" id="425828"/>
    <lineage>
        <taxon>Eukaryota</taxon>
        <taxon>Viridiplantae</taxon>
        <taxon>Streptophyta</taxon>
        <taxon>Embryophyta</taxon>
        <taxon>Tracheophyta</taxon>
        <taxon>Spermatophyta</taxon>
        <taxon>Magnoliopsida</taxon>
        <taxon>eudicotyledons</taxon>
        <taxon>Gunneridae</taxon>
        <taxon>Pentapetalae</taxon>
        <taxon>rosids</taxon>
        <taxon>fabids</taxon>
        <taxon>Fagales</taxon>
        <taxon>Fagaceae</taxon>
        <taxon>Lithocarpus</taxon>
    </lineage>
</organism>
<proteinExistence type="predicted"/>
<dbReference type="PANTHER" id="PTHR48005">
    <property type="entry name" value="LEUCINE RICH REPEAT KINASE 2"/>
    <property type="match status" value="1"/>
</dbReference>
<name>A0AAW2CSZ8_9ROSI</name>
<evidence type="ECO:0000256" key="3">
    <source>
        <dbReference type="ARBA" id="ARBA00022679"/>
    </source>
</evidence>
<dbReference type="InterPro" id="IPR000719">
    <property type="entry name" value="Prot_kinase_dom"/>
</dbReference>
<dbReference type="Pfam" id="PF00069">
    <property type="entry name" value="Pkinase"/>
    <property type="match status" value="1"/>
</dbReference>
<dbReference type="InterPro" id="IPR011009">
    <property type="entry name" value="Kinase-like_dom_sf"/>
</dbReference>
<evidence type="ECO:0000256" key="4">
    <source>
        <dbReference type="ARBA" id="ARBA00022741"/>
    </source>
</evidence>
<keyword evidence="3" id="KW-0808">Transferase</keyword>
<dbReference type="AlphaFoldDB" id="A0AAW2CSZ8"/>
<keyword evidence="4" id="KW-0547">Nucleotide-binding</keyword>
<accession>A0AAW2CSZ8</accession>
<comment type="caution">
    <text evidence="10">The sequence shown here is derived from an EMBL/GenBank/DDBJ whole genome shotgun (WGS) entry which is preliminary data.</text>
</comment>
<dbReference type="FunFam" id="1.10.510.10:FF:001023">
    <property type="entry name" value="Os07g0541700 protein"/>
    <property type="match status" value="1"/>
</dbReference>
<dbReference type="InterPro" id="IPR051420">
    <property type="entry name" value="Ser_Thr_Kinases_DiverseReg"/>
</dbReference>
<sequence length="97" mass="10962">MERRNLYVVLSSDVEAKELTWRMRVNIIRGIAHALSYMHHDSNPSIVHQDITSSNIQLNSELEAFVADFGMARFFEPTSSNPTKLASTHGYMAPVLV</sequence>
<dbReference type="GO" id="GO:0004674">
    <property type="term" value="F:protein serine/threonine kinase activity"/>
    <property type="evidence" value="ECO:0007669"/>
    <property type="project" value="UniProtKB-KW"/>
</dbReference>
<comment type="catalytic activity">
    <reaction evidence="7">
        <text>L-threonyl-[protein] + ATP = O-phospho-L-threonyl-[protein] + ADP + H(+)</text>
        <dbReference type="Rhea" id="RHEA:46608"/>
        <dbReference type="Rhea" id="RHEA-COMP:11060"/>
        <dbReference type="Rhea" id="RHEA-COMP:11605"/>
        <dbReference type="ChEBI" id="CHEBI:15378"/>
        <dbReference type="ChEBI" id="CHEBI:30013"/>
        <dbReference type="ChEBI" id="CHEBI:30616"/>
        <dbReference type="ChEBI" id="CHEBI:61977"/>
        <dbReference type="ChEBI" id="CHEBI:456216"/>
        <dbReference type="EC" id="2.7.11.1"/>
    </reaction>
</comment>
<dbReference type="Gene3D" id="1.10.510.10">
    <property type="entry name" value="Transferase(Phosphotransferase) domain 1"/>
    <property type="match status" value="1"/>
</dbReference>
<reference evidence="10 11" key="1">
    <citation type="submission" date="2024-01" db="EMBL/GenBank/DDBJ databases">
        <title>A telomere-to-telomere, gap-free genome of sweet tea (Lithocarpus litseifolius).</title>
        <authorList>
            <person name="Zhou J."/>
        </authorList>
    </citation>
    <scope>NUCLEOTIDE SEQUENCE [LARGE SCALE GENOMIC DNA]</scope>
    <source>
        <strain evidence="10">Zhou-2022a</strain>
        <tissue evidence="10">Leaf</tissue>
    </source>
</reference>
<evidence type="ECO:0000256" key="5">
    <source>
        <dbReference type="ARBA" id="ARBA00022777"/>
    </source>
</evidence>
<gene>
    <name evidence="10" type="ORF">SO802_015179</name>
</gene>
<evidence type="ECO:0000256" key="6">
    <source>
        <dbReference type="ARBA" id="ARBA00022840"/>
    </source>
</evidence>
<dbReference type="GO" id="GO:0005524">
    <property type="term" value="F:ATP binding"/>
    <property type="evidence" value="ECO:0007669"/>
    <property type="project" value="UniProtKB-KW"/>
</dbReference>
<keyword evidence="6" id="KW-0067">ATP-binding</keyword>
<feature type="domain" description="Protein kinase" evidence="9">
    <location>
        <begin position="1"/>
        <end position="97"/>
    </location>
</feature>
<comment type="catalytic activity">
    <reaction evidence="8">
        <text>L-seryl-[protein] + ATP = O-phospho-L-seryl-[protein] + ADP + H(+)</text>
        <dbReference type="Rhea" id="RHEA:17989"/>
        <dbReference type="Rhea" id="RHEA-COMP:9863"/>
        <dbReference type="Rhea" id="RHEA-COMP:11604"/>
        <dbReference type="ChEBI" id="CHEBI:15378"/>
        <dbReference type="ChEBI" id="CHEBI:29999"/>
        <dbReference type="ChEBI" id="CHEBI:30616"/>
        <dbReference type="ChEBI" id="CHEBI:83421"/>
        <dbReference type="ChEBI" id="CHEBI:456216"/>
        <dbReference type="EC" id="2.7.11.1"/>
    </reaction>
</comment>
<evidence type="ECO:0000256" key="2">
    <source>
        <dbReference type="ARBA" id="ARBA00022527"/>
    </source>
</evidence>
<keyword evidence="11" id="KW-1185">Reference proteome</keyword>